<protein>
    <submittedName>
        <fullName evidence="1">Uncharacterized protein</fullName>
    </submittedName>
</protein>
<dbReference type="EMBL" id="JAQNDL010000005">
    <property type="protein sequence ID" value="MDC0723660.1"/>
    <property type="molecule type" value="Genomic_DNA"/>
</dbReference>
<gene>
    <name evidence="1" type="ORF">POL25_42650</name>
</gene>
<organism evidence="1 2">
    <name type="scientific">Nannocystis bainbridge</name>
    <dbReference type="NCBI Taxonomy" id="2995303"/>
    <lineage>
        <taxon>Bacteria</taxon>
        <taxon>Pseudomonadati</taxon>
        <taxon>Myxococcota</taxon>
        <taxon>Polyangia</taxon>
        <taxon>Nannocystales</taxon>
        <taxon>Nannocystaceae</taxon>
        <taxon>Nannocystis</taxon>
    </lineage>
</organism>
<accession>A0ABT5EDM7</accession>
<dbReference type="RefSeq" id="WP_272092203.1">
    <property type="nucleotide sequence ID" value="NZ_JAQNDL010000005.1"/>
</dbReference>
<comment type="caution">
    <text evidence="1">The sequence shown here is derived from an EMBL/GenBank/DDBJ whole genome shotgun (WGS) entry which is preliminary data.</text>
</comment>
<proteinExistence type="predicted"/>
<evidence type="ECO:0000313" key="2">
    <source>
        <dbReference type="Proteomes" id="UP001221686"/>
    </source>
</evidence>
<reference evidence="1 2" key="1">
    <citation type="submission" date="2022-11" db="EMBL/GenBank/DDBJ databases">
        <title>Minimal conservation of predation-associated metabolite biosynthetic gene clusters underscores biosynthetic potential of Myxococcota including descriptions for ten novel species: Archangium lansinium sp. nov., Myxococcus landrumus sp. nov., Nannocystis bai.</title>
        <authorList>
            <person name="Ahearne A."/>
            <person name="Stevens C."/>
            <person name="Dowd S."/>
        </authorList>
    </citation>
    <scope>NUCLEOTIDE SEQUENCE [LARGE SCALE GENOMIC DNA]</scope>
    <source>
        <strain evidence="1 2">BB15-2</strain>
    </source>
</reference>
<dbReference type="Proteomes" id="UP001221686">
    <property type="component" value="Unassembled WGS sequence"/>
</dbReference>
<name>A0ABT5EDM7_9BACT</name>
<sequence length="164" mass="17423">MLGFFDDVADRMVEAVRQVSATKPKSRVAYVEALALATPAAMPLHADLVEKWQTNMLEVGAAMLEPGFQEAMLKNLQPRLEAAMKEVAAPSLSEVDATDCTRLARRLVELAGEGRTMKGMLAVLAPAFLPCAPVLPPEVAACQPTGRMSLAAYDACVAAETPAP</sequence>
<keyword evidence="2" id="KW-1185">Reference proteome</keyword>
<evidence type="ECO:0000313" key="1">
    <source>
        <dbReference type="EMBL" id="MDC0723660.1"/>
    </source>
</evidence>